<protein>
    <submittedName>
        <fullName evidence="2">Uncharacterized protein</fullName>
    </submittedName>
</protein>
<evidence type="ECO:0000313" key="3">
    <source>
        <dbReference type="Proteomes" id="UP000257109"/>
    </source>
</evidence>
<sequence length="71" mass="8097">MMEHSGLKILSIDCSSEGCLGRKVYFGWNLGFRGIQLVLDSEAQIMSFGMFYILHFYAFTLRVVSILVVKE</sequence>
<comment type="caution">
    <text evidence="2">The sequence shown here is derived from an EMBL/GenBank/DDBJ whole genome shotgun (WGS) entry which is preliminary data.</text>
</comment>
<proteinExistence type="predicted"/>
<evidence type="ECO:0000313" key="2">
    <source>
        <dbReference type="EMBL" id="RDX71264.1"/>
    </source>
</evidence>
<dbReference type="AlphaFoldDB" id="A0A371EZ46"/>
<reference evidence="2" key="1">
    <citation type="submission" date="2018-05" db="EMBL/GenBank/DDBJ databases">
        <title>Draft genome of Mucuna pruriens seed.</title>
        <authorList>
            <person name="Nnadi N.E."/>
            <person name="Vos R."/>
            <person name="Hasami M.H."/>
            <person name="Devisetty U.K."/>
            <person name="Aguiy J.C."/>
        </authorList>
    </citation>
    <scope>NUCLEOTIDE SEQUENCE [LARGE SCALE GENOMIC DNA]</scope>
    <source>
        <strain evidence="2">JCA_2017</strain>
    </source>
</reference>
<gene>
    <name evidence="2" type="ORF">CR513_49415</name>
</gene>
<feature type="transmembrane region" description="Helical" evidence="1">
    <location>
        <begin position="49"/>
        <end position="69"/>
    </location>
</feature>
<keyword evidence="1" id="KW-0812">Transmembrane</keyword>
<keyword evidence="1" id="KW-1133">Transmembrane helix</keyword>
<dbReference type="Proteomes" id="UP000257109">
    <property type="component" value="Unassembled WGS sequence"/>
</dbReference>
<dbReference type="EMBL" id="QJKJ01011406">
    <property type="protein sequence ID" value="RDX71264.1"/>
    <property type="molecule type" value="Genomic_DNA"/>
</dbReference>
<keyword evidence="1" id="KW-0472">Membrane</keyword>
<feature type="non-terminal residue" evidence="2">
    <location>
        <position position="71"/>
    </location>
</feature>
<organism evidence="2 3">
    <name type="scientific">Mucuna pruriens</name>
    <name type="common">Velvet bean</name>
    <name type="synonym">Dolichos pruriens</name>
    <dbReference type="NCBI Taxonomy" id="157652"/>
    <lineage>
        <taxon>Eukaryota</taxon>
        <taxon>Viridiplantae</taxon>
        <taxon>Streptophyta</taxon>
        <taxon>Embryophyta</taxon>
        <taxon>Tracheophyta</taxon>
        <taxon>Spermatophyta</taxon>
        <taxon>Magnoliopsida</taxon>
        <taxon>eudicotyledons</taxon>
        <taxon>Gunneridae</taxon>
        <taxon>Pentapetalae</taxon>
        <taxon>rosids</taxon>
        <taxon>fabids</taxon>
        <taxon>Fabales</taxon>
        <taxon>Fabaceae</taxon>
        <taxon>Papilionoideae</taxon>
        <taxon>50 kb inversion clade</taxon>
        <taxon>NPAAA clade</taxon>
        <taxon>indigoferoid/millettioid clade</taxon>
        <taxon>Phaseoleae</taxon>
        <taxon>Mucuna</taxon>
    </lineage>
</organism>
<name>A0A371EZ46_MUCPR</name>
<accession>A0A371EZ46</accession>
<keyword evidence="3" id="KW-1185">Reference proteome</keyword>
<evidence type="ECO:0000256" key="1">
    <source>
        <dbReference type="SAM" id="Phobius"/>
    </source>
</evidence>